<organism evidence="2 3">
    <name type="scientific">Bradyrhizobium erythrophlei</name>
    <dbReference type="NCBI Taxonomy" id="1437360"/>
    <lineage>
        <taxon>Bacteria</taxon>
        <taxon>Pseudomonadati</taxon>
        <taxon>Pseudomonadota</taxon>
        <taxon>Alphaproteobacteria</taxon>
        <taxon>Hyphomicrobiales</taxon>
        <taxon>Nitrobacteraceae</taxon>
        <taxon>Bradyrhizobium</taxon>
    </lineage>
</organism>
<name>A0A1M5R525_9BRAD</name>
<dbReference type="EMBL" id="LT670818">
    <property type="protein sequence ID" value="SHH21442.1"/>
    <property type="molecule type" value="Genomic_DNA"/>
</dbReference>
<proteinExistence type="predicted"/>
<feature type="region of interest" description="Disordered" evidence="1">
    <location>
        <begin position="46"/>
        <end position="80"/>
    </location>
</feature>
<evidence type="ECO:0000256" key="1">
    <source>
        <dbReference type="SAM" id="MobiDB-lite"/>
    </source>
</evidence>
<dbReference type="OrthoDB" id="8141582at2"/>
<evidence type="ECO:0000313" key="3">
    <source>
        <dbReference type="Proteomes" id="UP000190675"/>
    </source>
</evidence>
<sequence length="80" mass="8691">MAKNDLDSLSIEELAALRENATDKLLEKVSARRAELEAELEKLAPYDRLAKKSQAAPVAKAKKSGEKNSDQAREPVAKAA</sequence>
<dbReference type="RefSeq" id="WP_079569301.1">
    <property type="nucleotide sequence ID" value="NZ_LT670818.1"/>
</dbReference>
<reference evidence="2 3" key="1">
    <citation type="submission" date="2016-11" db="EMBL/GenBank/DDBJ databases">
        <authorList>
            <person name="Jaros S."/>
            <person name="Januszkiewicz K."/>
            <person name="Wedrychowicz H."/>
        </authorList>
    </citation>
    <scope>NUCLEOTIDE SEQUENCE [LARGE SCALE GENOMIC DNA]</scope>
    <source>
        <strain evidence="2 3">GAS242</strain>
    </source>
</reference>
<accession>A0A1M5R525</accession>
<protein>
    <submittedName>
        <fullName evidence="2">Uncharacterized protein</fullName>
    </submittedName>
</protein>
<dbReference type="AlphaFoldDB" id="A0A1M5R525"/>
<feature type="compositionally biased region" description="Basic and acidic residues" evidence="1">
    <location>
        <begin position="63"/>
        <end position="80"/>
    </location>
</feature>
<dbReference type="Proteomes" id="UP000190675">
    <property type="component" value="Chromosome I"/>
</dbReference>
<gene>
    <name evidence="2" type="ORF">SAMN05444169_6352</name>
</gene>
<evidence type="ECO:0000313" key="2">
    <source>
        <dbReference type="EMBL" id="SHH21442.1"/>
    </source>
</evidence>